<evidence type="ECO:0000256" key="1">
    <source>
        <dbReference type="ARBA" id="ARBA00010281"/>
    </source>
</evidence>
<dbReference type="EMBL" id="BART01001420">
    <property type="protein sequence ID" value="GAG68558.1"/>
    <property type="molecule type" value="Genomic_DNA"/>
</dbReference>
<organism evidence="5">
    <name type="scientific">marine sediment metagenome</name>
    <dbReference type="NCBI Taxonomy" id="412755"/>
    <lineage>
        <taxon>unclassified sequences</taxon>
        <taxon>metagenomes</taxon>
        <taxon>ecological metagenomes</taxon>
    </lineage>
</organism>
<feature type="non-terminal residue" evidence="5">
    <location>
        <position position="288"/>
    </location>
</feature>
<dbReference type="PANTHER" id="PTHR45825">
    <property type="entry name" value="GRANULE-BOUND STARCH SYNTHASE 1, CHLOROPLASTIC/AMYLOPLASTIC"/>
    <property type="match status" value="1"/>
</dbReference>
<dbReference type="SUPFAM" id="SSF53756">
    <property type="entry name" value="UDP-Glycosyltransferase/glycogen phosphorylase"/>
    <property type="match status" value="1"/>
</dbReference>
<comment type="caution">
    <text evidence="5">The sequence shown here is derived from an EMBL/GenBank/DDBJ whole genome shotgun (WGS) entry which is preliminary data.</text>
</comment>
<gene>
    <name evidence="5" type="ORF">S01H4_05040</name>
</gene>
<keyword evidence="2" id="KW-0328">Glycosyltransferase</keyword>
<accession>X1A6Z2</accession>
<comment type="similarity">
    <text evidence="1">Belongs to the glycosyltransferase 1 family. Bacterial/plant glycogen synthase subfamily.</text>
</comment>
<evidence type="ECO:0000256" key="2">
    <source>
        <dbReference type="ARBA" id="ARBA00022676"/>
    </source>
</evidence>
<dbReference type="CDD" id="cd03791">
    <property type="entry name" value="GT5_Glycogen_synthase_DULL1-like"/>
    <property type="match status" value="1"/>
</dbReference>
<protein>
    <recommendedName>
        <fullName evidence="4">Starch synthase catalytic domain-containing protein</fullName>
    </recommendedName>
</protein>
<evidence type="ECO:0000259" key="4">
    <source>
        <dbReference type="Pfam" id="PF08323"/>
    </source>
</evidence>
<keyword evidence="3" id="KW-0808">Transferase</keyword>
<reference evidence="5" key="1">
    <citation type="journal article" date="2014" name="Front. Microbiol.">
        <title>High frequency of phylogenetically diverse reductive dehalogenase-homologous genes in deep subseafloor sedimentary metagenomes.</title>
        <authorList>
            <person name="Kawai M."/>
            <person name="Futagami T."/>
            <person name="Toyoda A."/>
            <person name="Takaki Y."/>
            <person name="Nishi S."/>
            <person name="Hori S."/>
            <person name="Arai W."/>
            <person name="Tsubouchi T."/>
            <person name="Morono Y."/>
            <person name="Uchiyama I."/>
            <person name="Ito T."/>
            <person name="Fujiyama A."/>
            <person name="Inagaki F."/>
            <person name="Takami H."/>
        </authorList>
    </citation>
    <scope>NUCLEOTIDE SEQUENCE</scope>
    <source>
        <strain evidence="5">Expedition CK06-06</strain>
    </source>
</reference>
<dbReference type="InterPro" id="IPR011835">
    <property type="entry name" value="GS/SS"/>
</dbReference>
<dbReference type="GO" id="GO:0004373">
    <property type="term" value="F:alpha-1,4-glucan glucosyltransferase (UDP-glucose donor) activity"/>
    <property type="evidence" value="ECO:0007669"/>
    <property type="project" value="InterPro"/>
</dbReference>
<feature type="domain" description="Starch synthase catalytic" evidence="4">
    <location>
        <begin position="2"/>
        <end position="242"/>
    </location>
</feature>
<dbReference type="AlphaFoldDB" id="X1A6Z2"/>
<dbReference type="Gene3D" id="3.40.50.2000">
    <property type="entry name" value="Glycogen Phosphorylase B"/>
    <property type="match status" value="1"/>
</dbReference>
<dbReference type="Pfam" id="PF08323">
    <property type="entry name" value="Glyco_transf_5"/>
    <property type="match status" value="1"/>
</dbReference>
<evidence type="ECO:0000256" key="3">
    <source>
        <dbReference type="ARBA" id="ARBA00022679"/>
    </source>
</evidence>
<evidence type="ECO:0000313" key="5">
    <source>
        <dbReference type="EMBL" id="GAG68558.1"/>
    </source>
</evidence>
<dbReference type="NCBIfam" id="TIGR02095">
    <property type="entry name" value="glgA"/>
    <property type="match status" value="1"/>
</dbReference>
<sequence>MKILLASSEVYPYAKVGGLADVVGSLPFALSKLGHDVRVVMPKYKEVEDKIVGLKKVDDVLKIYMGNSGIIETKIYEGIMGQEVPIYFIENNQYFYRDQIYGTKEGDYPDNAHRFTLFSRAILMMLRKLEWFPDIIHCNDFHTALVPVLLKTEFKDNPLYNRIATIFTIHNLAYQGIFSRDLLDEVGLDKNLYSIDKMEYWGKLNFMKGGMIFSEKINTVSPTYSKEILTPEYGCGLDGVLRTREKDLFGIINGIDYTQWNPETDRSIKKRYSKKNLKGKIKCKKTLL</sequence>
<proteinExistence type="inferred from homology"/>
<dbReference type="InterPro" id="IPR013534">
    <property type="entry name" value="Starch_synth_cat_dom"/>
</dbReference>
<name>X1A6Z2_9ZZZZ</name>
<dbReference type="PANTHER" id="PTHR45825:SF11">
    <property type="entry name" value="ALPHA AMYLASE DOMAIN-CONTAINING PROTEIN"/>
    <property type="match status" value="1"/>
</dbReference>